<feature type="modified residue" description="4-aspartylphosphate" evidence="6">
    <location>
        <position position="56"/>
    </location>
</feature>
<dbReference type="Gene3D" id="1.10.10.10">
    <property type="entry name" value="Winged helix-like DNA-binding domain superfamily/Winged helix DNA-binding domain"/>
    <property type="match status" value="1"/>
</dbReference>
<dbReference type="InterPro" id="IPR016032">
    <property type="entry name" value="Sig_transdc_resp-reg_C-effctor"/>
</dbReference>
<sequence>MDLDKLQLLLVEDDIDLANAVIDYLALEDMTCDHAANGLSGLNLIKTNHYDVVILDLNLPKISGLEVCETLRTEGYDIPILMLTAKDTLDDKLMGFKKGADDYLVKPFAMQELIVRTQVLSSRRSGQVTKLSVCDLTLDTQQQIITRDNKALKLSPTGYKILETLMRASPNPVSRDKLIQAVWGELQPDSNSLKVHMFNLRKELDKNVNHAQQQVDQRRPLGIIHTLSGRGFAFKVEQSS</sequence>
<dbReference type="Pfam" id="PF00486">
    <property type="entry name" value="Trans_reg_C"/>
    <property type="match status" value="1"/>
</dbReference>
<reference evidence="11" key="1">
    <citation type="journal article" date="2019" name="Int. J. Syst. Evol. Microbiol.">
        <title>The Global Catalogue of Microorganisms (GCM) 10K type strain sequencing project: providing services to taxonomists for standard genome sequencing and annotation.</title>
        <authorList>
            <consortium name="The Broad Institute Genomics Platform"/>
            <consortium name="The Broad Institute Genome Sequencing Center for Infectious Disease"/>
            <person name="Wu L."/>
            <person name="Ma J."/>
        </authorList>
    </citation>
    <scope>NUCLEOTIDE SEQUENCE [LARGE SCALE GENOMIC DNA]</scope>
    <source>
        <strain evidence="11">NBRC 103166</strain>
    </source>
</reference>
<name>A0ABQ6E116_9GAMM</name>
<evidence type="ECO:0000256" key="4">
    <source>
        <dbReference type="ARBA" id="ARBA00023125"/>
    </source>
</evidence>
<evidence type="ECO:0000256" key="3">
    <source>
        <dbReference type="ARBA" id="ARBA00023015"/>
    </source>
</evidence>
<protein>
    <submittedName>
        <fullName evidence="10">DNA-binding response regulator</fullName>
    </submittedName>
</protein>
<dbReference type="SUPFAM" id="SSF52172">
    <property type="entry name" value="CheY-like"/>
    <property type="match status" value="1"/>
</dbReference>
<evidence type="ECO:0000256" key="7">
    <source>
        <dbReference type="PROSITE-ProRule" id="PRU01091"/>
    </source>
</evidence>
<feature type="domain" description="Response regulatory" evidence="8">
    <location>
        <begin position="7"/>
        <end position="121"/>
    </location>
</feature>
<dbReference type="SMART" id="SM00448">
    <property type="entry name" value="REC"/>
    <property type="match status" value="1"/>
</dbReference>
<keyword evidence="1 6" id="KW-0597">Phosphoprotein</keyword>
<dbReference type="InterPro" id="IPR011006">
    <property type="entry name" value="CheY-like_superfamily"/>
</dbReference>
<dbReference type="EMBL" id="BSPQ01000009">
    <property type="protein sequence ID" value="GLS91030.1"/>
    <property type="molecule type" value="Genomic_DNA"/>
</dbReference>
<evidence type="ECO:0000256" key="6">
    <source>
        <dbReference type="PROSITE-ProRule" id="PRU00169"/>
    </source>
</evidence>
<proteinExistence type="predicted"/>
<evidence type="ECO:0000259" key="9">
    <source>
        <dbReference type="PROSITE" id="PS51755"/>
    </source>
</evidence>
<dbReference type="InterPro" id="IPR001867">
    <property type="entry name" value="OmpR/PhoB-type_DNA-bd"/>
</dbReference>
<dbReference type="PANTHER" id="PTHR48111:SF22">
    <property type="entry name" value="REGULATOR OF RPOS"/>
    <property type="match status" value="1"/>
</dbReference>
<dbReference type="SMART" id="SM00862">
    <property type="entry name" value="Trans_reg_C"/>
    <property type="match status" value="1"/>
</dbReference>
<dbReference type="CDD" id="cd00383">
    <property type="entry name" value="trans_reg_C"/>
    <property type="match status" value="1"/>
</dbReference>
<dbReference type="PROSITE" id="PS51755">
    <property type="entry name" value="OMPR_PHOB"/>
    <property type="match status" value="1"/>
</dbReference>
<organism evidence="10 11">
    <name type="scientific">Psychromonas marina</name>
    <dbReference type="NCBI Taxonomy" id="88364"/>
    <lineage>
        <taxon>Bacteria</taxon>
        <taxon>Pseudomonadati</taxon>
        <taxon>Pseudomonadota</taxon>
        <taxon>Gammaproteobacteria</taxon>
        <taxon>Alteromonadales</taxon>
        <taxon>Psychromonadaceae</taxon>
        <taxon>Psychromonas</taxon>
    </lineage>
</organism>
<dbReference type="SUPFAM" id="SSF46894">
    <property type="entry name" value="C-terminal effector domain of the bipartite response regulators"/>
    <property type="match status" value="1"/>
</dbReference>
<dbReference type="Pfam" id="PF00072">
    <property type="entry name" value="Response_reg"/>
    <property type="match status" value="1"/>
</dbReference>
<dbReference type="CDD" id="cd17574">
    <property type="entry name" value="REC_OmpR"/>
    <property type="match status" value="1"/>
</dbReference>
<dbReference type="GO" id="GO:0003677">
    <property type="term" value="F:DNA binding"/>
    <property type="evidence" value="ECO:0007669"/>
    <property type="project" value="UniProtKB-KW"/>
</dbReference>
<keyword evidence="3" id="KW-0805">Transcription regulation</keyword>
<gene>
    <name evidence="10" type="ORF">GCM10007916_20980</name>
</gene>
<keyword evidence="4 7" id="KW-0238">DNA-binding</keyword>
<dbReference type="RefSeq" id="WP_284204152.1">
    <property type="nucleotide sequence ID" value="NZ_BSPQ01000009.1"/>
</dbReference>
<evidence type="ECO:0000256" key="2">
    <source>
        <dbReference type="ARBA" id="ARBA00023012"/>
    </source>
</evidence>
<dbReference type="PROSITE" id="PS50110">
    <property type="entry name" value="RESPONSE_REGULATORY"/>
    <property type="match status" value="1"/>
</dbReference>
<evidence type="ECO:0000256" key="1">
    <source>
        <dbReference type="ARBA" id="ARBA00022553"/>
    </source>
</evidence>
<keyword evidence="2" id="KW-0902">Two-component regulatory system</keyword>
<accession>A0ABQ6E116</accession>
<evidence type="ECO:0000313" key="11">
    <source>
        <dbReference type="Proteomes" id="UP001157353"/>
    </source>
</evidence>
<evidence type="ECO:0000256" key="5">
    <source>
        <dbReference type="ARBA" id="ARBA00023163"/>
    </source>
</evidence>
<comment type="caution">
    <text evidence="10">The sequence shown here is derived from an EMBL/GenBank/DDBJ whole genome shotgun (WGS) entry which is preliminary data.</text>
</comment>
<feature type="domain" description="OmpR/PhoB-type" evidence="9">
    <location>
        <begin position="128"/>
        <end position="236"/>
    </location>
</feature>
<dbReference type="Proteomes" id="UP001157353">
    <property type="component" value="Unassembled WGS sequence"/>
</dbReference>
<dbReference type="Gene3D" id="3.40.50.2300">
    <property type="match status" value="1"/>
</dbReference>
<dbReference type="InterPro" id="IPR001789">
    <property type="entry name" value="Sig_transdc_resp-reg_receiver"/>
</dbReference>
<evidence type="ECO:0000313" key="10">
    <source>
        <dbReference type="EMBL" id="GLS91030.1"/>
    </source>
</evidence>
<keyword evidence="5" id="KW-0804">Transcription</keyword>
<dbReference type="InterPro" id="IPR036388">
    <property type="entry name" value="WH-like_DNA-bd_sf"/>
</dbReference>
<keyword evidence="11" id="KW-1185">Reference proteome</keyword>
<evidence type="ECO:0000259" key="8">
    <source>
        <dbReference type="PROSITE" id="PS50110"/>
    </source>
</evidence>
<dbReference type="PANTHER" id="PTHR48111">
    <property type="entry name" value="REGULATOR OF RPOS"/>
    <property type="match status" value="1"/>
</dbReference>
<feature type="DNA-binding region" description="OmpR/PhoB-type" evidence="7">
    <location>
        <begin position="128"/>
        <end position="236"/>
    </location>
</feature>
<dbReference type="InterPro" id="IPR039420">
    <property type="entry name" value="WalR-like"/>
</dbReference>